<dbReference type="GO" id="GO:0004523">
    <property type="term" value="F:RNA-DNA hybrid ribonuclease activity"/>
    <property type="evidence" value="ECO:0007669"/>
    <property type="project" value="InterPro"/>
</dbReference>
<evidence type="ECO:0000313" key="2">
    <source>
        <dbReference type="EMBL" id="MBA0728260.1"/>
    </source>
</evidence>
<reference evidence="2 3" key="1">
    <citation type="journal article" date="2019" name="Genome Biol. Evol.">
        <title>Insights into the evolution of the New World diploid cottons (Gossypium, subgenus Houzingenia) based on genome sequencing.</title>
        <authorList>
            <person name="Grover C.E."/>
            <person name="Arick M.A. 2nd"/>
            <person name="Thrash A."/>
            <person name="Conover J.L."/>
            <person name="Sanders W.S."/>
            <person name="Peterson D.G."/>
            <person name="Frelichowski J.E."/>
            <person name="Scheffler J.A."/>
            <person name="Scheffler B.E."/>
            <person name="Wendel J.F."/>
        </authorList>
    </citation>
    <scope>NUCLEOTIDE SEQUENCE [LARGE SCALE GENOMIC DNA]</scope>
    <source>
        <strain evidence="2">4</strain>
        <tissue evidence="2">Leaf</tissue>
    </source>
</reference>
<gene>
    <name evidence="2" type="ORF">Golax_001173</name>
</gene>
<dbReference type="InterPro" id="IPR002156">
    <property type="entry name" value="RNaseH_domain"/>
</dbReference>
<dbReference type="AlphaFoldDB" id="A0A7J9AW81"/>
<organism evidence="2 3">
    <name type="scientific">Gossypium laxum</name>
    <dbReference type="NCBI Taxonomy" id="34288"/>
    <lineage>
        <taxon>Eukaryota</taxon>
        <taxon>Viridiplantae</taxon>
        <taxon>Streptophyta</taxon>
        <taxon>Embryophyta</taxon>
        <taxon>Tracheophyta</taxon>
        <taxon>Spermatophyta</taxon>
        <taxon>Magnoliopsida</taxon>
        <taxon>eudicotyledons</taxon>
        <taxon>Gunneridae</taxon>
        <taxon>Pentapetalae</taxon>
        <taxon>rosids</taxon>
        <taxon>malvids</taxon>
        <taxon>Malvales</taxon>
        <taxon>Malvaceae</taxon>
        <taxon>Malvoideae</taxon>
        <taxon>Gossypium</taxon>
    </lineage>
</organism>
<dbReference type="EMBL" id="JABEZV010000013">
    <property type="protein sequence ID" value="MBA0728260.1"/>
    <property type="molecule type" value="Genomic_DNA"/>
</dbReference>
<proteinExistence type="predicted"/>
<evidence type="ECO:0000313" key="3">
    <source>
        <dbReference type="Proteomes" id="UP000593574"/>
    </source>
</evidence>
<dbReference type="Gene3D" id="3.30.420.10">
    <property type="entry name" value="Ribonuclease H-like superfamily/Ribonuclease H"/>
    <property type="match status" value="1"/>
</dbReference>
<protein>
    <recommendedName>
        <fullName evidence="1">RNase H type-1 domain-containing protein</fullName>
    </recommendedName>
</protein>
<sequence>MQVEDLSPLCKAHSEVVESLFWHYAMSTKYWTVLNTKGLDNTQISLTWNEWLKAIRDRLTLALQLNIECIEVESNVVIVFKFITNVEANNLALSTLVNDCKSLMSKFVSIALKHIYREGSQCANKSARLWSSFQQENSNTFHSRDLLCRETQLVLRLC</sequence>
<accession>A0A7J9AW81</accession>
<dbReference type="InterPro" id="IPR036397">
    <property type="entry name" value="RNaseH_sf"/>
</dbReference>
<name>A0A7J9AW81_9ROSI</name>
<dbReference type="PANTHER" id="PTHR47723">
    <property type="entry name" value="OS05G0353850 PROTEIN"/>
    <property type="match status" value="1"/>
</dbReference>
<keyword evidence="3" id="KW-1185">Reference proteome</keyword>
<dbReference type="Proteomes" id="UP000593574">
    <property type="component" value="Unassembled WGS sequence"/>
</dbReference>
<dbReference type="InterPro" id="IPR053151">
    <property type="entry name" value="RNase_H-like"/>
</dbReference>
<dbReference type="PANTHER" id="PTHR47723:SF19">
    <property type="entry name" value="POLYNUCLEOTIDYL TRANSFERASE, RIBONUCLEASE H-LIKE SUPERFAMILY PROTEIN"/>
    <property type="match status" value="1"/>
</dbReference>
<dbReference type="GO" id="GO:0003676">
    <property type="term" value="F:nucleic acid binding"/>
    <property type="evidence" value="ECO:0007669"/>
    <property type="project" value="InterPro"/>
</dbReference>
<evidence type="ECO:0000259" key="1">
    <source>
        <dbReference type="Pfam" id="PF13456"/>
    </source>
</evidence>
<dbReference type="Pfam" id="PF13456">
    <property type="entry name" value="RVT_3"/>
    <property type="match status" value="1"/>
</dbReference>
<comment type="caution">
    <text evidence="2">The sequence shown here is derived from an EMBL/GenBank/DDBJ whole genome shotgun (WGS) entry which is preliminary data.</text>
</comment>
<feature type="domain" description="RNase H type-1" evidence="1">
    <location>
        <begin position="53"/>
        <end position="128"/>
    </location>
</feature>